<gene>
    <name evidence="1" type="ordered locus">Dret_1692</name>
</gene>
<proteinExistence type="predicted"/>
<evidence type="ECO:0000313" key="2">
    <source>
        <dbReference type="Proteomes" id="UP000001052"/>
    </source>
</evidence>
<name>C8X3H9_DESRD</name>
<dbReference type="RefSeq" id="WP_015752119.1">
    <property type="nucleotide sequence ID" value="NC_013223.1"/>
</dbReference>
<reference evidence="1 2" key="2">
    <citation type="journal article" date="2010" name="Stand. Genomic Sci.">
        <title>Complete genome sequence of Desulfohalobium retbaense type strain (HR(100)).</title>
        <authorList>
            <person name="Spring S."/>
            <person name="Nolan M."/>
            <person name="Lapidus A."/>
            <person name="Glavina Del Rio T."/>
            <person name="Copeland A."/>
            <person name="Tice H."/>
            <person name="Cheng J.F."/>
            <person name="Lucas S."/>
            <person name="Land M."/>
            <person name="Chen F."/>
            <person name="Bruce D."/>
            <person name="Goodwin L."/>
            <person name="Pitluck S."/>
            <person name="Ivanova N."/>
            <person name="Mavromatis K."/>
            <person name="Mikhailova N."/>
            <person name="Pati A."/>
            <person name="Chen A."/>
            <person name="Palaniappan K."/>
            <person name="Hauser L."/>
            <person name="Chang Y.J."/>
            <person name="Jeffries C.D."/>
            <person name="Munk C."/>
            <person name="Kiss H."/>
            <person name="Chain P."/>
            <person name="Han C."/>
            <person name="Brettin T."/>
            <person name="Detter J.C."/>
            <person name="Schuler E."/>
            <person name="Goker M."/>
            <person name="Rohde M."/>
            <person name="Bristow J."/>
            <person name="Eisen J.A."/>
            <person name="Markowitz V."/>
            <person name="Hugenholtz P."/>
            <person name="Kyrpides N.C."/>
            <person name="Klenk H.P."/>
        </authorList>
    </citation>
    <scope>NUCLEOTIDE SEQUENCE [LARGE SCALE GENOMIC DNA]</scope>
    <source>
        <strain evidence="1 2">DSM 5692</strain>
    </source>
</reference>
<protein>
    <submittedName>
        <fullName evidence="1">Uncharacterized protein</fullName>
    </submittedName>
</protein>
<dbReference type="HOGENOM" id="CLU_2665146_0_0_7"/>
<evidence type="ECO:0000313" key="1">
    <source>
        <dbReference type="EMBL" id="ACV68976.1"/>
    </source>
</evidence>
<sequence length="78" mass="8736">MARFAPYFDGLALEEQIKTLGNDELLDFWEEAHVIDSAVQEQEPASIPPSMQYERAILQELQLRSCQGSLSKQAPAAN</sequence>
<dbReference type="EMBL" id="CP001734">
    <property type="protein sequence ID" value="ACV68976.1"/>
    <property type="molecule type" value="Genomic_DNA"/>
</dbReference>
<organism evidence="1 2">
    <name type="scientific">Desulfohalobium retbaense (strain ATCC 49708 / DSM 5692 / JCM 16813 / HR100)</name>
    <dbReference type="NCBI Taxonomy" id="485915"/>
    <lineage>
        <taxon>Bacteria</taxon>
        <taxon>Pseudomonadati</taxon>
        <taxon>Thermodesulfobacteriota</taxon>
        <taxon>Desulfovibrionia</taxon>
        <taxon>Desulfovibrionales</taxon>
        <taxon>Desulfohalobiaceae</taxon>
        <taxon>Desulfohalobium</taxon>
    </lineage>
</organism>
<dbReference type="KEGG" id="drt:Dret_1692"/>
<keyword evidence="2" id="KW-1185">Reference proteome</keyword>
<dbReference type="AlphaFoldDB" id="C8X3H9"/>
<dbReference type="OrthoDB" id="5471717at2"/>
<dbReference type="Proteomes" id="UP000001052">
    <property type="component" value="Chromosome"/>
</dbReference>
<dbReference type="eggNOG" id="ENOG502ZDQR">
    <property type="taxonomic scope" value="Bacteria"/>
</dbReference>
<reference evidence="2" key="1">
    <citation type="submission" date="2009-09" db="EMBL/GenBank/DDBJ databases">
        <title>The complete chromosome of Desulfohalobium retbaense DSM 5692.</title>
        <authorList>
            <consortium name="US DOE Joint Genome Institute (JGI-PGF)"/>
            <person name="Lucas S."/>
            <person name="Copeland A."/>
            <person name="Lapidus A."/>
            <person name="Glavina del Rio T."/>
            <person name="Dalin E."/>
            <person name="Tice H."/>
            <person name="Bruce D."/>
            <person name="Goodwin L."/>
            <person name="Pitluck S."/>
            <person name="Kyrpides N."/>
            <person name="Mavromatis K."/>
            <person name="Ivanova N."/>
            <person name="Mikhailova N."/>
            <person name="Munk A.C."/>
            <person name="Brettin T."/>
            <person name="Detter J.C."/>
            <person name="Han C."/>
            <person name="Tapia R."/>
            <person name="Larimer F."/>
            <person name="Land M."/>
            <person name="Hauser L."/>
            <person name="Markowitz V."/>
            <person name="Cheng J.-F."/>
            <person name="Hugenholtz P."/>
            <person name="Woyke T."/>
            <person name="Wu D."/>
            <person name="Spring S."/>
            <person name="Klenk H.-P."/>
            <person name="Eisen J.A."/>
        </authorList>
    </citation>
    <scope>NUCLEOTIDE SEQUENCE [LARGE SCALE GENOMIC DNA]</scope>
    <source>
        <strain evidence="2">DSM 5692</strain>
    </source>
</reference>
<accession>C8X3H9</accession>